<dbReference type="AlphaFoldDB" id="A0A212UGD5"/>
<dbReference type="InterPro" id="IPR026444">
    <property type="entry name" value="Secre_tail"/>
</dbReference>
<dbReference type="InterPro" id="IPR013431">
    <property type="entry name" value="Delta_60_rpt"/>
</dbReference>
<accession>A0A212UGD5</accession>
<keyword evidence="2" id="KW-1185">Reference proteome</keyword>
<gene>
    <name evidence="1" type="ORF">SAMN06265337_3905</name>
</gene>
<dbReference type="Gene3D" id="2.80.10.50">
    <property type="match status" value="6"/>
</dbReference>
<dbReference type="Pfam" id="PF17164">
    <property type="entry name" value="DUF5122"/>
    <property type="match status" value="9"/>
</dbReference>
<dbReference type="NCBIfam" id="TIGR04183">
    <property type="entry name" value="Por_Secre_tail"/>
    <property type="match status" value="1"/>
</dbReference>
<sequence>MLHSLERYMKQLLLWITLVLTASFSVLAQAPDPSFRPGEVYQTGLVKAVATFPDGSTVVLGKFAFVNGGRAPNLVRFTAEGYYDSAFRPDITDGTANLLTNIRPLPGGKLLLVGIQELTIGGHTSRTLLVLNPDGTPDTHFTFNSYVYAGYALSGSARTAVQPDGKILLSGASFTHNGVQRSGLVRLNLDGSYDTSFAPNGLSIGDISTIALQPDGRIVVGGSFEYVNNAVWRRLARFNTDGTQDLTLRTDNYVTINELLVQPDGKILVGGLSNNSFGTNYLISGLHRLLPDGTRDPVFAAPNFANGDNILNAFDAHNMLLQPDGRIVAAVMPYTAPDQTPQPRLVRYLPTGQPDPTWPTDLRAAGSLTTMAFRPDGTLLAGGSFTALANRAGCLTAFGPNGQLHPGFVPKFHNPGTVEALALQPDGKVLVVGDFSEINGVEANKVSRLLASGDVDPTFRGPASITGPLLSVAAQPDGRILIGGDLNSVNGEQRLGVARLLADGTFDPTFNVTGLYYNGPSTRQRVLCMEFLSDGKILLGGSLFHIAGTTYRSGILRVQPDGTLDPSFTAKLGDGGGEVHALKQQGAGLLVGGVWFGPRPEVLTRLLPDGSQDPTFANLKPDPTPSGIINSIAELPDGRLVVAGRLLVAFQRATYHVVRLTPNGAQDAGFSSSLREESYVSGLVCQPNGRLLVWGSLGTSTAPVYLQRLESDGHPDLTFNMGQGPDRPVKSMLLQPDGALLLGGAFQQINTWQLAGVARLVVPFVLKVADPGVAHHMVKAFPNPVQDQLHVELAAGARHMALQDVTGRTVWQRAAPPVVSAVPVGHLPAGVYVLQVTYHGGLVTRRVVVQ</sequence>
<dbReference type="NCBIfam" id="TIGR02608">
    <property type="entry name" value="delta_60_rpt"/>
    <property type="match status" value="10"/>
</dbReference>
<proteinExistence type="predicted"/>
<dbReference type="OrthoDB" id="9805017at2"/>
<dbReference type="SUPFAM" id="SSF50998">
    <property type="entry name" value="Quinoprotein alcohol dehydrogenase-like"/>
    <property type="match status" value="1"/>
</dbReference>
<evidence type="ECO:0000313" key="2">
    <source>
        <dbReference type="Proteomes" id="UP000198131"/>
    </source>
</evidence>
<evidence type="ECO:0000313" key="1">
    <source>
        <dbReference type="EMBL" id="SNC77322.1"/>
    </source>
</evidence>
<dbReference type="Proteomes" id="UP000198131">
    <property type="component" value="Unassembled WGS sequence"/>
</dbReference>
<reference evidence="2" key="1">
    <citation type="submission" date="2017-06" db="EMBL/GenBank/DDBJ databases">
        <authorList>
            <person name="Varghese N."/>
            <person name="Submissions S."/>
        </authorList>
    </citation>
    <scope>NUCLEOTIDE SEQUENCE [LARGE SCALE GENOMIC DNA]</scope>
    <source>
        <strain evidence="2">DSM 11116</strain>
    </source>
</reference>
<organism evidence="1 2">
    <name type="scientific">Hymenobacter gelipurpurascens</name>
    <dbReference type="NCBI Taxonomy" id="89968"/>
    <lineage>
        <taxon>Bacteria</taxon>
        <taxon>Pseudomonadati</taxon>
        <taxon>Bacteroidota</taxon>
        <taxon>Cytophagia</taxon>
        <taxon>Cytophagales</taxon>
        <taxon>Hymenobacteraceae</taxon>
        <taxon>Hymenobacter</taxon>
    </lineage>
</organism>
<name>A0A212UGD5_9BACT</name>
<protein>
    <submittedName>
        <fullName evidence="1">Delta-60 repeat domain-containing protein/Por secretion system C-terminal sorting domain-containing protein</fullName>
    </submittedName>
</protein>
<dbReference type="EMBL" id="FYEW01000003">
    <property type="protein sequence ID" value="SNC77322.1"/>
    <property type="molecule type" value="Genomic_DNA"/>
</dbReference>
<dbReference type="InterPro" id="IPR011047">
    <property type="entry name" value="Quinoprotein_ADH-like_sf"/>
</dbReference>
<dbReference type="SUPFAM" id="SSF63829">
    <property type="entry name" value="Calcium-dependent phosphotriesterase"/>
    <property type="match status" value="1"/>
</dbReference>